<feature type="region of interest" description="Disordered" evidence="1">
    <location>
        <begin position="74"/>
        <end position="99"/>
    </location>
</feature>
<evidence type="ECO:0000256" key="1">
    <source>
        <dbReference type="SAM" id="MobiDB-lite"/>
    </source>
</evidence>
<organism evidence="2 3">
    <name type="scientific">Amycolatopsis azurea DSM 43854</name>
    <dbReference type="NCBI Taxonomy" id="1238180"/>
    <lineage>
        <taxon>Bacteria</taxon>
        <taxon>Bacillati</taxon>
        <taxon>Actinomycetota</taxon>
        <taxon>Actinomycetes</taxon>
        <taxon>Pseudonocardiales</taxon>
        <taxon>Pseudonocardiaceae</taxon>
        <taxon>Amycolatopsis</taxon>
    </lineage>
</organism>
<evidence type="ECO:0000313" key="3">
    <source>
        <dbReference type="Proteomes" id="UP000014137"/>
    </source>
</evidence>
<feature type="compositionally biased region" description="Low complexity" evidence="1">
    <location>
        <begin position="25"/>
        <end position="42"/>
    </location>
</feature>
<dbReference type="Proteomes" id="UP000014137">
    <property type="component" value="Unassembled WGS sequence"/>
</dbReference>
<dbReference type="EMBL" id="ANMG01000125">
    <property type="protein sequence ID" value="EMD21704.1"/>
    <property type="molecule type" value="Genomic_DNA"/>
</dbReference>
<sequence>MFSASVSTEARERPMTPRSSATRGSSVDSVSRAVSSSPSSRSRASEVPFAASPAAPRTAQVVTAVVVACRTGLRRPARSASTPASTAEPARPPVHSTPATGCFDRTFASTVEAALANAVTGRRDRGSPIAPSAATPNTKPIARAALTVAPCMQYPSKTCRGYSKIIRSEGRPSRHAPG</sequence>
<protein>
    <submittedName>
        <fullName evidence="2">Uncharacterized protein</fullName>
    </submittedName>
</protein>
<feature type="compositionally biased region" description="Low complexity" evidence="1">
    <location>
        <begin position="78"/>
        <end position="89"/>
    </location>
</feature>
<name>M2NHQ6_9PSEU</name>
<dbReference type="AlphaFoldDB" id="M2NHQ6"/>
<reference evidence="2 3" key="1">
    <citation type="submission" date="2012-10" db="EMBL/GenBank/DDBJ databases">
        <title>Genome assembly of Amycolatopsis azurea DSM 43854.</title>
        <authorList>
            <person name="Khatri I."/>
            <person name="Kaur I."/>
            <person name="Subramanian S."/>
            <person name="Mayilraj S."/>
        </authorList>
    </citation>
    <scope>NUCLEOTIDE SEQUENCE [LARGE SCALE GENOMIC DNA]</scope>
    <source>
        <strain evidence="2 3">DSM 43854</strain>
    </source>
</reference>
<comment type="caution">
    <text evidence="2">The sequence shown here is derived from an EMBL/GenBank/DDBJ whole genome shotgun (WGS) entry which is preliminary data.</text>
</comment>
<dbReference type="PATRIC" id="fig|1238180.3.peg.8560"/>
<feature type="region of interest" description="Disordered" evidence="1">
    <location>
        <begin position="1"/>
        <end position="55"/>
    </location>
</feature>
<proteinExistence type="predicted"/>
<evidence type="ECO:0000313" key="2">
    <source>
        <dbReference type="EMBL" id="EMD21704.1"/>
    </source>
</evidence>
<gene>
    <name evidence="2" type="ORF">C791_0969</name>
</gene>
<accession>M2NHQ6</accession>